<gene>
    <name evidence="2" type="ORF">NDK47_13015</name>
</gene>
<sequence>MSNKNINRLFEALTPKNEQKEKMFHNILVRSQNESKRHRGFTPVKRLRFAVLSAVLMVCLTTTAFAAAYMGLDKTFLNFLNPVDNEQAQYLSNGAYVVDKQVANENGTLTIKQVIGDSNLTYVLMDFTAPEGTVLHADRYRFGDTTISSKLGGYSIGYHVLDDGNPKDNKISLVMNIQTKKSLAGQTLHFTFKDLQAADPGPRGLFNETVIPGSWETAFKLDFKEYSNLYQIDQNITMFGYQAELKTISISPISISLKIESSTLSEIFEAADSLRKTGENESLDNFPITINYKDGTSETTRIFTGSTSADYLTNQMLTIKKFKNVINDKEIASIVFFDKEFPIHN</sequence>
<keyword evidence="1" id="KW-0812">Transmembrane</keyword>
<feature type="transmembrane region" description="Helical" evidence="1">
    <location>
        <begin position="47"/>
        <end position="72"/>
    </location>
</feature>
<keyword evidence="3" id="KW-1185">Reference proteome</keyword>
<keyword evidence="1" id="KW-1133">Transmembrane helix</keyword>
<protein>
    <submittedName>
        <fullName evidence="2">DUF4179 domain-containing protein</fullName>
    </submittedName>
</protein>
<proteinExistence type="predicted"/>
<dbReference type="EMBL" id="CP098755">
    <property type="protein sequence ID" value="USG68141.1"/>
    <property type="molecule type" value="Genomic_DNA"/>
</dbReference>
<evidence type="ECO:0000313" key="3">
    <source>
        <dbReference type="Proteomes" id="UP001056500"/>
    </source>
</evidence>
<reference evidence="2" key="1">
    <citation type="submission" date="2022-06" db="EMBL/GenBank/DDBJ databases">
        <title>Genome sequencing of Brevibacillus sp. BB3-R1.</title>
        <authorList>
            <person name="Heo J."/>
            <person name="Lee D."/>
            <person name="Won M."/>
            <person name="Han B.-H."/>
            <person name="Hong S.-B."/>
            <person name="Kwon S.-W."/>
        </authorList>
    </citation>
    <scope>NUCLEOTIDE SEQUENCE</scope>
    <source>
        <strain evidence="2">BB3-R1</strain>
    </source>
</reference>
<dbReference type="Proteomes" id="UP001056500">
    <property type="component" value="Chromosome"/>
</dbReference>
<keyword evidence="1" id="KW-0472">Membrane</keyword>
<organism evidence="2 3">
    <name type="scientific">Brevibacillus ruminantium</name>
    <dbReference type="NCBI Taxonomy" id="2950604"/>
    <lineage>
        <taxon>Bacteria</taxon>
        <taxon>Bacillati</taxon>
        <taxon>Bacillota</taxon>
        <taxon>Bacilli</taxon>
        <taxon>Bacillales</taxon>
        <taxon>Paenibacillaceae</taxon>
        <taxon>Brevibacillus</taxon>
    </lineage>
</organism>
<dbReference type="RefSeq" id="WP_251875533.1">
    <property type="nucleotide sequence ID" value="NZ_CP098755.1"/>
</dbReference>
<name>A0ABY4WU71_9BACL</name>
<evidence type="ECO:0000256" key="1">
    <source>
        <dbReference type="SAM" id="Phobius"/>
    </source>
</evidence>
<evidence type="ECO:0000313" key="2">
    <source>
        <dbReference type="EMBL" id="USG68141.1"/>
    </source>
</evidence>
<accession>A0ABY4WU71</accession>